<comment type="caution">
    <text evidence="1">The sequence shown here is derived from an EMBL/GenBank/DDBJ whole genome shotgun (WGS) entry which is preliminary data.</text>
</comment>
<sequence>MDLDEQTKVKKLHMIRNIILGTAVELPMKDMILLCEVKTAIQYPKEEFK</sequence>
<gene>
    <name evidence="1" type="ORF">KDI_16020</name>
</gene>
<name>A0A5A5T9H0_9CHLR</name>
<evidence type="ECO:0000313" key="2">
    <source>
        <dbReference type="Proteomes" id="UP000322530"/>
    </source>
</evidence>
<protein>
    <submittedName>
        <fullName evidence="1">Uncharacterized protein</fullName>
    </submittedName>
</protein>
<dbReference type="RefSeq" id="WP_172631955.1">
    <property type="nucleotide sequence ID" value="NZ_BIXY01000018.1"/>
</dbReference>
<dbReference type="EMBL" id="BIXY01000018">
    <property type="protein sequence ID" value="GCF08038.1"/>
    <property type="molecule type" value="Genomic_DNA"/>
</dbReference>
<keyword evidence="2" id="KW-1185">Reference proteome</keyword>
<dbReference type="AlphaFoldDB" id="A0A5A5T9H0"/>
<evidence type="ECO:0000313" key="1">
    <source>
        <dbReference type="EMBL" id="GCF08038.1"/>
    </source>
</evidence>
<proteinExistence type="predicted"/>
<reference evidence="1 2" key="1">
    <citation type="submission" date="2019-01" db="EMBL/GenBank/DDBJ databases">
        <title>Draft genome sequence of Dictyobacter sp. Uno17.</title>
        <authorList>
            <person name="Wang C.M."/>
            <person name="Zheng Y."/>
            <person name="Sakai Y."/>
            <person name="Abe K."/>
            <person name="Yokota A."/>
            <person name="Yabe S."/>
        </authorList>
    </citation>
    <scope>NUCLEOTIDE SEQUENCE [LARGE SCALE GENOMIC DNA]</scope>
    <source>
        <strain evidence="1 2">Uno17</strain>
    </source>
</reference>
<organism evidence="1 2">
    <name type="scientific">Dictyobacter arantiisoli</name>
    <dbReference type="NCBI Taxonomy" id="2014874"/>
    <lineage>
        <taxon>Bacteria</taxon>
        <taxon>Bacillati</taxon>
        <taxon>Chloroflexota</taxon>
        <taxon>Ktedonobacteria</taxon>
        <taxon>Ktedonobacterales</taxon>
        <taxon>Dictyobacteraceae</taxon>
        <taxon>Dictyobacter</taxon>
    </lineage>
</organism>
<dbReference type="Proteomes" id="UP000322530">
    <property type="component" value="Unassembled WGS sequence"/>
</dbReference>
<accession>A0A5A5T9H0</accession>